<proteinExistence type="predicted"/>
<evidence type="ECO:0000313" key="1">
    <source>
        <dbReference type="EMBL" id="KAH7913609.1"/>
    </source>
</evidence>
<comment type="caution">
    <text evidence="1">The sequence shown here is derived from an EMBL/GenBank/DDBJ whole genome shotgun (WGS) entry which is preliminary data.</text>
</comment>
<gene>
    <name evidence="1" type="ORF">BJ138DRAFT_1145620</name>
</gene>
<sequence>MSAEADCSVCHKKGTLRCSRCKIDLYCSKTCQRVHWRFHKHICVWQPSSHGALNYRQGLPPFADNVNGIIIHCNVERPSKGIFEPTIIEPTHKIYRKGFHASLFRTVGLPIIVHRHHPVNGPGGNARLDNQIATYLMIEPADGLADRQWQSCAGTVTVMRQDGKPLTAEAMQTMWEYAGNLLRSFNIGPSFAEHVSPTDFVNFCRRYQANMLAENPNHEGFKNMPVPL</sequence>
<reference evidence="1" key="1">
    <citation type="journal article" date="2021" name="New Phytol.">
        <title>Evolutionary innovations through gain and loss of genes in the ectomycorrhizal Boletales.</title>
        <authorList>
            <person name="Wu G."/>
            <person name="Miyauchi S."/>
            <person name="Morin E."/>
            <person name="Kuo A."/>
            <person name="Drula E."/>
            <person name="Varga T."/>
            <person name="Kohler A."/>
            <person name="Feng B."/>
            <person name="Cao Y."/>
            <person name="Lipzen A."/>
            <person name="Daum C."/>
            <person name="Hundley H."/>
            <person name="Pangilinan J."/>
            <person name="Johnson J."/>
            <person name="Barry K."/>
            <person name="LaButti K."/>
            <person name="Ng V."/>
            <person name="Ahrendt S."/>
            <person name="Min B."/>
            <person name="Choi I.G."/>
            <person name="Park H."/>
            <person name="Plett J.M."/>
            <person name="Magnuson J."/>
            <person name="Spatafora J.W."/>
            <person name="Nagy L.G."/>
            <person name="Henrissat B."/>
            <person name="Grigoriev I.V."/>
            <person name="Yang Z.L."/>
            <person name="Xu J."/>
            <person name="Martin F.M."/>
        </authorList>
    </citation>
    <scope>NUCLEOTIDE SEQUENCE</scope>
    <source>
        <strain evidence="1">ATCC 28755</strain>
    </source>
</reference>
<accession>A0ACB8AL10</accession>
<dbReference type="Proteomes" id="UP000790377">
    <property type="component" value="Unassembled WGS sequence"/>
</dbReference>
<name>A0ACB8AL10_9AGAM</name>
<organism evidence="1 2">
    <name type="scientific">Hygrophoropsis aurantiaca</name>
    <dbReference type="NCBI Taxonomy" id="72124"/>
    <lineage>
        <taxon>Eukaryota</taxon>
        <taxon>Fungi</taxon>
        <taxon>Dikarya</taxon>
        <taxon>Basidiomycota</taxon>
        <taxon>Agaricomycotina</taxon>
        <taxon>Agaricomycetes</taxon>
        <taxon>Agaricomycetidae</taxon>
        <taxon>Boletales</taxon>
        <taxon>Coniophorineae</taxon>
        <taxon>Hygrophoropsidaceae</taxon>
        <taxon>Hygrophoropsis</taxon>
    </lineage>
</organism>
<evidence type="ECO:0000313" key="2">
    <source>
        <dbReference type="Proteomes" id="UP000790377"/>
    </source>
</evidence>
<protein>
    <submittedName>
        <fullName evidence="1">Uncharacterized protein</fullName>
    </submittedName>
</protein>
<dbReference type="EMBL" id="MU267627">
    <property type="protein sequence ID" value="KAH7913609.1"/>
    <property type="molecule type" value="Genomic_DNA"/>
</dbReference>
<keyword evidence="2" id="KW-1185">Reference proteome</keyword>